<evidence type="ECO:0000313" key="1">
    <source>
        <dbReference type="EMBL" id="SIT20158.1"/>
    </source>
</evidence>
<evidence type="ECO:0000313" key="2">
    <source>
        <dbReference type="Proteomes" id="UP000186141"/>
    </source>
</evidence>
<dbReference type="Proteomes" id="UP000186141">
    <property type="component" value="Unassembled WGS sequence"/>
</dbReference>
<name>A0A1N7QB88_9RHOB</name>
<accession>A0A1N7QB88</accession>
<sequence>MKNLAQSQGVDGARAWFAALLWRAFPGRSEREVAVKAARVLGVSSRQVQNWLRGENDASLRHVVAVLVIAGAEVVLTRIEGQG</sequence>
<dbReference type="RefSeq" id="WP_076533592.1">
    <property type="nucleotide sequence ID" value="NZ_BMEH01000008.1"/>
</dbReference>
<dbReference type="EMBL" id="FTOT01000008">
    <property type="protein sequence ID" value="SIT20158.1"/>
    <property type="molecule type" value="Genomic_DNA"/>
</dbReference>
<dbReference type="OrthoDB" id="7727719at2"/>
<evidence type="ECO:0008006" key="3">
    <source>
        <dbReference type="Google" id="ProtNLM"/>
    </source>
</evidence>
<proteinExistence type="predicted"/>
<protein>
    <recommendedName>
        <fullName evidence="3">Helix-turn-helix</fullName>
    </recommendedName>
</protein>
<dbReference type="STRING" id="1086013.SAMN05421774_10883"/>
<organism evidence="1 2">
    <name type="scientific">Gemmobacter megaterium</name>
    <dbReference type="NCBI Taxonomy" id="1086013"/>
    <lineage>
        <taxon>Bacteria</taxon>
        <taxon>Pseudomonadati</taxon>
        <taxon>Pseudomonadota</taxon>
        <taxon>Alphaproteobacteria</taxon>
        <taxon>Rhodobacterales</taxon>
        <taxon>Paracoccaceae</taxon>
        <taxon>Gemmobacter</taxon>
    </lineage>
</organism>
<keyword evidence="2" id="KW-1185">Reference proteome</keyword>
<reference evidence="1 2" key="1">
    <citation type="submission" date="2017-01" db="EMBL/GenBank/DDBJ databases">
        <authorList>
            <person name="Mah S.A."/>
            <person name="Swanson W.J."/>
            <person name="Moy G.W."/>
            <person name="Vacquier V.D."/>
        </authorList>
    </citation>
    <scope>NUCLEOTIDE SEQUENCE [LARGE SCALE GENOMIC DNA]</scope>
    <source>
        <strain evidence="1 2">DSM 26375</strain>
    </source>
</reference>
<gene>
    <name evidence="1" type="ORF">SAMN05421774_10883</name>
</gene>
<dbReference type="AlphaFoldDB" id="A0A1N7QB88"/>